<comment type="caution">
    <text evidence="6">The sequence shown here is derived from an EMBL/GenBank/DDBJ whole genome shotgun (WGS) entry which is preliminary data.</text>
</comment>
<dbReference type="AlphaFoldDB" id="A0A024GUA7"/>
<evidence type="ECO:0000256" key="2">
    <source>
        <dbReference type="ARBA" id="ARBA00022670"/>
    </source>
</evidence>
<dbReference type="PANTHER" id="PTHR47764:SF2">
    <property type="entry name" value="UBIQUITIN-LIKE PROTEASE FAMILY PROFILE DOMAIN-CONTAINING PROTEIN"/>
    <property type="match status" value="1"/>
</dbReference>
<dbReference type="InterPro" id="IPR003653">
    <property type="entry name" value="Peptidase_C48_C"/>
</dbReference>
<feature type="compositionally biased region" description="Polar residues" evidence="4">
    <location>
        <begin position="318"/>
        <end position="328"/>
    </location>
</feature>
<evidence type="ECO:0000259" key="5">
    <source>
        <dbReference type="PROSITE" id="PS50600"/>
    </source>
</evidence>
<accession>A0A024GUA7</accession>
<dbReference type="STRING" id="65357.A0A024GUA7"/>
<dbReference type="Proteomes" id="UP000053237">
    <property type="component" value="Unassembled WGS sequence"/>
</dbReference>
<organism evidence="6 7">
    <name type="scientific">Albugo candida</name>
    <dbReference type="NCBI Taxonomy" id="65357"/>
    <lineage>
        <taxon>Eukaryota</taxon>
        <taxon>Sar</taxon>
        <taxon>Stramenopiles</taxon>
        <taxon>Oomycota</taxon>
        <taxon>Peronosporomycetes</taxon>
        <taxon>Albuginales</taxon>
        <taxon>Albuginaceae</taxon>
        <taxon>Albugo</taxon>
    </lineage>
</organism>
<dbReference type="PROSITE" id="PS50600">
    <property type="entry name" value="ULP_PROTEASE"/>
    <property type="match status" value="1"/>
</dbReference>
<feature type="compositionally biased region" description="Basic and acidic residues" evidence="4">
    <location>
        <begin position="279"/>
        <end position="290"/>
    </location>
</feature>
<dbReference type="OrthoDB" id="442460at2759"/>
<gene>
    <name evidence="6" type="ORF">BN9_123960</name>
</gene>
<dbReference type="GO" id="GO:0006508">
    <property type="term" value="P:proteolysis"/>
    <property type="evidence" value="ECO:0007669"/>
    <property type="project" value="UniProtKB-KW"/>
</dbReference>
<feature type="region of interest" description="Disordered" evidence="4">
    <location>
        <begin position="247"/>
        <end position="266"/>
    </location>
</feature>
<keyword evidence="2" id="KW-0645">Protease</keyword>
<dbReference type="SUPFAM" id="SSF54001">
    <property type="entry name" value="Cysteine proteinases"/>
    <property type="match status" value="1"/>
</dbReference>
<comment type="similarity">
    <text evidence="1">Belongs to the peptidase C48 family.</text>
</comment>
<dbReference type="GO" id="GO:0008234">
    <property type="term" value="F:cysteine-type peptidase activity"/>
    <property type="evidence" value="ECO:0007669"/>
    <property type="project" value="InterPro"/>
</dbReference>
<feature type="compositionally biased region" description="Basic residues" evidence="4">
    <location>
        <begin position="341"/>
        <end position="350"/>
    </location>
</feature>
<dbReference type="Gene3D" id="3.40.395.10">
    <property type="entry name" value="Adenoviral Proteinase, Chain A"/>
    <property type="match status" value="1"/>
</dbReference>
<dbReference type="EMBL" id="CAIX01000553">
    <property type="protein sequence ID" value="CCI50526.1"/>
    <property type="molecule type" value="Genomic_DNA"/>
</dbReference>
<evidence type="ECO:0000313" key="6">
    <source>
        <dbReference type="EMBL" id="CCI50526.1"/>
    </source>
</evidence>
<dbReference type="InterPro" id="IPR038765">
    <property type="entry name" value="Papain-like_cys_pep_sf"/>
</dbReference>
<proteinExistence type="inferred from homology"/>
<evidence type="ECO:0000256" key="1">
    <source>
        <dbReference type="ARBA" id="ARBA00005234"/>
    </source>
</evidence>
<keyword evidence="3" id="KW-0378">Hydrolase</keyword>
<reference evidence="6 7" key="1">
    <citation type="submission" date="2012-05" db="EMBL/GenBank/DDBJ databases">
        <title>Recombination and specialization in a pathogen metapopulation.</title>
        <authorList>
            <person name="Gardiner A."/>
            <person name="Kemen E."/>
            <person name="Schultz-Larsen T."/>
            <person name="MacLean D."/>
            <person name="Van Oosterhout C."/>
            <person name="Jones J.D.G."/>
        </authorList>
    </citation>
    <scope>NUCLEOTIDE SEQUENCE [LARGE SCALE GENOMIC DNA]</scope>
    <source>
        <strain evidence="6 7">Ac Nc2</strain>
    </source>
</reference>
<dbReference type="Pfam" id="PF02902">
    <property type="entry name" value="Peptidase_C48"/>
    <property type="match status" value="1"/>
</dbReference>
<evidence type="ECO:0000256" key="3">
    <source>
        <dbReference type="ARBA" id="ARBA00022801"/>
    </source>
</evidence>
<dbReference type="PANTHER" id="PTHR47764">
    <property type="entry name" value="UBIQUITIN-LIKE-SPECIFIC PROTEASE 2B-RELATED"/>
    <property type="match status" value="1"/>
</dbReference>
<protein>
    <recommendedName>
        <fullName evidence="5">Ubiquitin-like protease family profile domain-containing protein</fullName>
    </recommendedName>
</protein>
<name>A0A024GUA7_9STRA</name>
<dbReference type="InParanoid" id="A0A024GUA7"/>
<feature type="compositionally biased region" description="Polar residues" evidence="4">
    <location>
        <begin position="250"/>
        <end position="265"/>
    </location>
</feature>
<feature type="region of interest" description="Disordered" evidence="4">
    <location>
        <begin position="279"/>
        <end position="358"/>
    </location>
</feature>
<keyword evidence="7" id="KW-1185">Reference proteome</keyword>
<feature type="domain" description="Ubiquitin-like protease family profile" evidence="5">
    <location>
        <begin position="378"/>
        <end position="628"/>
    </location>
</feature>
<sequence length="697" mass="80780">MSPSMDTSAPIVDEQASDRSYFSIQSHTSSDEEMIECKRNSMQEVFLTPRRRKHRTKHGTNVSRSYPLTRLEKRSEDANNCVEASCMQISGKFIQSKSKLRFSSNCLKIAFLTLTPQCKVSIHYSDIQKISFSLKGMTPYHLVMKVKTRDDHFALLYNQHRKRPRMQQNAVYDIKGGQSRLMNPLLILSFSIESCEMVFYFENLLEFIRCKSITDGNSVIRKLLNAHKAKADTQDSVVVISSPPRDQIEQKWTGSPSTFTEMTLSSREDCEEKTIDSLDESFTKEDRDSTTLDTNEDGSVHRRIVFPDMKPNDDLDSPQATLYSVSSKQSDEASPPSFSYRSRRTRKQRKAYQENEDRRSDHIVLTYPFQETTLTGRVGISSRDLDRLEPGHYLNDNIIDFYLHYSWRHLPVDLQDQVYIFSSHFFSHLFGSNDPEVDSVDVTNRFDRISRWVAKDMNLFEKRFLLVPINDSFHWSIVIICNPGSSVSVSKHESKNQQYMAKDEDVIDLMEKDYFDDHAHLSPSKSKERNPLHPPCILFLDSLDCHRKETFCALLRRFVRGCLWGSMTDLCVLRYLEMEYNRRRALLTTEKSLERFDPDQLILLTPPLPMQDNSVDCGVYVLLYANAILKRLLPIGITRDHIESEFHGVLSSSLFTAKDVTAFRDYLQQLVYSLQAIQLQDRNENAISDEGLEHFYL</sequence>
<evidence type="ECO:0000256" key="4">
    <source>
        <dbReference type="SAM" id="MobiDB-lite"/>
    </source>
</evidence>
<evidence type="ECO:0000313" key="7">
    <source>
        <dbReference type="Proteomes" id="UP000053237"/>
    </source>
</evidence>